<dbReference type="PANTHER" id="PTHR44757">
    <property type="entry name" value="DIGUANYLATE CYCLASE DGCP"/>
    <property type="match status" value="1"/>
</dbReference>
<dbReference type="InterPro" id="IPR038318">
    <property type="entry name" value="KdpD_sf"/>
</dbReference>
<feature type="transmembrane region" description="Helical" evidence="11">
    <location>
        <begin position="62"/>
        <end position="90"/>
    </location>
</feature>
<dbReference type="InterPro" id="IPR025201">
    <property type="entry name" value="KdpD_TM"/>
</dbReference>
<dbReference type="NCBIfam" id="TIGR00254">
    <property type="entry name" value="GGDEF"/>
    <property type="match status" value="1"/>
</dbReference>
<dbReference type="SUPFAM" id="SSF55073">
    <property type="entry name" value="Nucleotide cyclase"/>
    <property type="match status" value="1"/>
</dbReference>
<dbReference type="AlphaFoldDB" id="A0AAE8HT15"/>
<proteinExistence type="predicted"/>
<dbReference type="CDD" id="cd01949">
    <property type="entry name" value="GGDEF"/>
    <property type="match status" value="1"/>
</dbReference>
<evidence type="ECO:0000259" key="12">
    <source>
        <dbReference type="PROSITE" id="PS50113"/>
    </source>
</evidence>
<dbReference type="Gene3D" id="3.30.450.20">
    <property type="entry name" value="PAS domain"/>
    <property type="match status" value="1"/>
</dbReference>
<evidence type="ECO:0000256" key="6">
    <source>
        <dbReference type="ARBA" id="ARBA00022777"/>
    </source>
</evidence>
<dbReference type="CDD" id="cd00130">
    <property type="entry name" value="PAS"/>
    <property type="match status" value="1"/>
</dbReference>
<dbReference type="GO" id="GO:0000160">
    <property type="term" value="P:phosphorelay signal transduction system"/>
    <property type="evidence" value="ECO:0007669"/>
    <property type="project" value="UniProtKB-KW"/>
</dbReference>
<organism evidence="15 17">
    <name type="scientific">Methylobacterium phyllosphaerae</name>
    <dbReference type="NCBI Taxonomy" id="418223"/>
    <lineage>
        <taxon>Bacteria</taxon>
        <taxon>Pseudomonadati</taxon>
        <taxon>Pseudomonadota</taxon>
        <taxon>Alphaproteobacteria</taxon>
        <taxon>Hyphomicrobiales</taxon>
        <taxon>Methylobacteriaceae</taxon>
        <taxon>Methylobacterium</taxon>
    </lineage>
</organism>
<protein>
    <submittedName>
        <fullName evidence="15">PAS domain S-box-containing protein/diguanylate cyclase (GGDEF) domain-containing protein</fullName>
    </submittedName>
</protein>
<keyword evidence="9" id="KW-0902">Two-component regulatory system</keyword>
<dbReference type="SUPFAM" id="SSF55785">
    <property type="entry name" value="PYP-like sensor domain (PAS domain)"/>
    <property type="match status" value="1"/>
</dbReference>
<dbReference type="NCBIfam" id="TIGR00229">
    <property type="entry name" value="sensory_box"/>
    <property type="match status" value="1"/>
</dbReference>
<evidence type="ECO:0000256" key="4">
    <source>
        <dbReference type="ARBA" id="ARBA00022692"/>
    </source>
</evidence>
<dbReference type="GO" id="GO:0016301">
    <property type="term" value="F:kinase activity"/>
    <property type="evidence" value="ECO:0007669"/>
    <property type="project" value="UniProtKB-KW"/>
</dbReference>
<keyword evidence="8 11" id="KW-1133">Transmembrane helix</keyword>
<dbReference type="KEGG" id="mphy:MCBMB27_04667"/>
<accession>A0AAE8HT15</accession>
<feature type="domain" description="GGDEF" evidence="13">
    <location>
        <begin position="321"/>
        <end position="453"/>
    </location>
</feature>
<name>A0AAE8HT15_9HYPH</name>
<dbReference type="InterPro" id="IPR000160">
    <property type="entry name" value="GGDEF_dom"/>
</dbReference>
<evidence type="ECO:0000313" key="14">
    <source>
        <dbReference type="EMBL" id="APT33958.1"/>
    </source>
</evidence>
<dbReference type="InterPro" id="IPR035965">
    <property type="entry name" value="PAS-like_dom_sf"/>
</dbReference>
<dbReference type="InterPro" id="IPR001610">
    <property type="entry name" value="PAC"/>
</dbReference>
<keyword evidence="2" id="KW-0597">Phosphoprotein</keyword>
<keyword evidence="4 11" id="KW-0812">Transmembrane</keyword>
<evidence type="ECO:0000313" key="15">
    <source>
        <dbReference type="EMBL" id="SFH07474.1"/>
    </source>
</evidence>
<keyword evidence="7" id="KW-0067">ATP-binding</keyword>
<gene>
    <name evidence="14" type="ORF">MCBMB27_04667</name>
    <name evidence="15" type="ORF">SAMN05192567_113102</name>
</gene>
<dbReference type="InterPro" id="IPR000700">
    <property type="entry name" value="PAS-assoc_C"/>
</dbReference>
<keyword evidence="10 11" id="KW-0472">Membrane</keyword>
<dbReference type="GO" id="GO:0016020">
    <property type="term" value="C:membrane"/>
    <property type="evidence" value="ECO:0007669"/>
    <property type="project" value="UniProtKB-SubCell"/>
</dbReference>
<evidence type="ECO:0000256" key="1">
    <source>
        <dbReference type="ARBA" id="ARBA00004141"/>
    </source>
</evidence>
<feature type="transmembrane region" description="Helical" evidence="11">
    <location>
        <begin position="102"/>
        <end position="121"/>
    </location>
</feature>
<evidence type="ECO:0000256" key="3">
    <source>
        <dbReference type="ARBA" id="ARBA00022679"/>
    </source>
</evidence>
<dbReference type="Pfam" id="PF08447">
    <property type="entry name" value="PAS_3"/>
    <property type="match status" value="1"/>
</dbReference>
<evidence type="ECO:0000256" key="11">
    <source>
        <dbReference type="SAM" id="Phobius"/>
    </source>
</evidence>
<dbReference type="InterPro" id="IPR052155">
    <property type="entry name" value="Biofilm_reg_signaling"/>
</dbReference>
<feature type="transmembrane region" description="Helical" evidence="11">
    <location>
        <begin position="31"/>
        <end position="50"/>
    </location>
</feature>
<comment type="subcellular location">
    <subcellularLocation>
        <location evidence="1">Membrane</location>
        <topology evidence="1">Multi-pass membrane protein</topology>
    </subcellularLocation>
</comment>
<keyword evidence="5" id="KW-0547">Nucleotide-binding</keyword>
<keyword evidence="16" id="KW-1185">Reference proteome</keyword>
<dbReference type="Proteomes" id="UP000199140">
    <property type="component" value="Unassembled WGS sequence"/>
</dbReference>
<dbReference type="PROSITE" id="PS50887">
    <property type="entry name" value="GGDEF"/>
    <property type="match status" value="1"/>
</dbReference>
<dbReference type="PROSITE" id="PS50113">
    <property type="entry name" value="PAC"/>
    <property type="match status" value="1"/>
</dbReference>
<reference evidence="15 17" key="2">
    <citation type="submission" date="2016-10" db="EMBL/GenBank/DDBJ databases">
        <authorList>
            <person name="Varghese N."/>
            <person name="Submissions S."/>
        </authorList>
    </citation>
    <scope>NUCLEOTIDE SEQUENCE [LARGE SCALE GENOMIC DNA]</scope>
    <source>
        <strain evidence="15 17">CBMB27</strain>
    </source>
</reference>
<evidence type="ECO:0000256" key="9">
    <source>
        <dbReference type="ARBA" id="ARBA00023012"/>
    </source>
</evidence>
<dbReference type="Pfam" id="PF13493">
    <property type="entry name" value="DUF4118"/>
    <property type="match status" value="1"/>
</dbReference>
<keyword evidence="3" id="KW-0808">Transferase</keyword>
<dbReference type="GO" id="GO:0005524">
    <property type="term" value="F:ATP binding"/>
    <property type="evidence" value="ECO:0007669"/>
    <property type="project" value="UniProtKB-KW"/>
</dbReference>
<dbReference type="RefSeq" id="WP_075381339.1">
    <property type="nucleotide sequence ID" value="NZ_CP015367.1"/>
</dbReference>
<dbReference type="PANTHER" id="PTHR44757:SF2">
    <property type="entry name" value="BIOFILM ARCHITECTURE MAINTENANCE PROTEIN MBAA"/>
    <property type="match status" value="1"/>
</dbReference>
<dbReference type="SMART" id="SM00267">
    <property type="entry name" value="GGDEF"/>
    <property type="match status" value="1"/>
</dbReference>
<evidence type="ECO:0000256" key="5">
    <source>
        <dbReference type="ARBA" id="ARBA00022741"/>
    </source>
</evidence>
<dbReference type="InterPro" id="IPR013655">
    <property type="entry name" value="PAS_fold_3"/>
</dbReference>
<evidence type="ECO:0000256" key="10">
    <source>
        <dbReference type="ARBA" id="ARBA00023136"/>
    </source>
</evidence>
<evidence type="ECO:0000256" key="8">
    <source>
        <dbReference type="ARBA" id="ARBA00022989"/>
    </source>
</evidence>
<evidence type="ECO:0000256" key="2">
    <source>
        <dbReference type="ARBA" id="ARBA00022553"/>
    </source>
</evidence>
<feature type="domain" description="PAC" evidence="12">
    <location>
        <begin position="237"/>
        <end position="289"/>
    </location>
</feature>
<dbReference type="Gene3D" id="1.20.120.620">
    <property type="entry name" value="Backbone structure of the membrane domain of e. Coli histidine kinase receptor kdpd"/>
    <property type="match status" value="1"/>
</dbReference>
<dbReference type="SMART" id="SM00086">
    <property type="entry name" value="PAC"/>
    <property type="match status" value="1"/>
</dbReference>
<dbReference type="Proteomes" id="UP000185487">
    <property type="component" value="Chromosome"/>
</dbReference>
<evidence type="ECO:0000313" key="16">
    <source>
        <dbReference type="Proteomes" id="UP000185487"/>
    </source>
</evidence>
<evidence type="ECO:0000256" key="7">
    <source>
        <dbReference type="ARBA" id="ARBA00022840"/>
    </source>
</evidence>
<dbReference type="EMBL" id="FOPK01000013">
    <property type="protein sequence ID" value="SFH07474.1"/>
    <property type="molecule type" value="Genomic_DNA"/>
</dbReference>
<dbReference type="Gene3D" id="2.10.70.100">
    <property type="match status" value="1"/>
</dbReference>
<dbReference type="FunFam" id="3.30.70.270:FF:000001">
    <property type="entry name" value="Diguanylate cyclase domain protein"/>
    <property type="match status" value="1"/>
</dbReference>
<sequence length="453" mass="48963">MSGAPSIEHVDRANVDRTLSIERREPRAARYGYAIAIAAVLCALAARAALPPGLPFITFYPAVILTAYFCGLGPALVCTILSGVAVWYAVLPSNLPATGASSAAIALILFGIVVGINLILIERMRRASDANAALAQSTRQLMVELQRETSLRMANEQLAEKTLLLDLALQAADAGTWRYCVRTGRAQLSEQMARHHGFGDQPIEIDVERDWRPRIHPDDAERTLRDLGAAIAGRTKVVTDFRVLLPDGRVRWITGLGQVETDAAGAVTAVVGLSLDITARKEAEAKIAHMACHDPLTGLANRTLFHDRLDAEIARVRRHGATFALFCLDIDRFKAVNDTHGHSVGDALLRIVAARLQAVIRTEDMLARIGGDEFVIIQTQAEQPESASALAERLIGTVEQPIELEGHTLSVSLSVGIALAPADGHDPLSLYNSADRALYRAKAQGRNTFRFAG</sequence>
<dbReference type="Pfam" id="PF00990">
    <property type="entry name" value="GGDEF"/>
    <property type="match status" value="1"/>
</dbReference>
<dbReference type="InterPro" id="IPR043128">
    <property type="entry name" value="Rev_trsase/Diguanyl_cyclase"/>
</dbReference>
<dbReference type="InterPro" id="IPR000014">
    <property type="entry name" value="PAS"/>
</dbReference>
<keyword evidence="6" id="KW-0418">Kinase</keyword>
<dbReference type="Gene3D" id="3.30.70.270">
    <property type="match status" value="1"/>
</dbReference>
<evidence type="ECO:0000313" key="17">
    <source>
        <dbReference type="Proteomes" id="UP000199140"/>
    </source>
</evidence>
<evidence type="ECO:0000259" key="13">
    <source>
        <dbReference type="PROSITE" id="PS50887"/>
    </source>
</evidence>
<dbReference type="InterPro" id="IPR029787">
    <property type="entry name" value="Nucleotide_cyclase"/>
</dbReference>
<dbReference type="EMBL" id="CP015367">
    <property type="protein sequence ID" value="APT33958.1"/>
    <property type="molecule type" value="Genomic_DNA"/>
</dbReference>
<reference evidence="14 16" key="1">
    <citation type="submission" date="2016-04" db="EMBL/GenBank/DDBJ databases">
        <title>Complete genome sequencing and analysis of CBMB27, Methylobacterium phyllosphaerae isolated from leaf tissues of rice (Oryza sativa L.).</title>
        <authorList>
            <person name="Lee Y."/>
            <person name="Hwangbo K."/>
            <person name="Chung H."/>
            <person name="Yoo J."/>
            <person name="Kim K.Y."/>
            <person name="Sa T.M."/>
            <person name="Um Y."/>
            <person name="Madhaiyan M."/>
        </authorList>
    </citation>
    <scope>NUCLEOTIDE SEQUENCE [LARGE SCALE GENOMIC DNA]</scope>
    <source>
        <strain evidence="14 16">CBMB27</strain>
    </source>
</reference>